<reference evidence="8" key="1">
    <citation type="submission" date="2021-03" db="EMBL/GenBank/DDBJ databases">
        <authorList>
            <person name="Tran Van P."/>
        </authorList>
    </citation>
    <scope>NUCLEOTIDE SEQUENCE</scope>
</reference>
<evidence type="ECO:0000256" key="5">
    <source>
        <dbReference type="ARBA" id="ARBA00045998"/>
    </source>
</evidence>
<evidence type="ECO:0000256" key="4">
    <source>
        <dbReference type="ARBA" id="ARBA00029977"/>
    </source>
</evidence>
<sequence>MARRMTLGMGQLLNSSVTILKRLPEEMKTLEDGFWSTRSTLLRKFRKWRNDEVGPNLHKLDITDSNEVRHAILNFKPNIIIHCAANRFPDKVDLDPNGATKINVDATKSLALIADTIKAPMIYISTDYVFDGKSPPFSEDDTPNPLNLYGKTKLQGELATLSVNPDNIVFRIPVMYGPIEKLSESAVTVLLETLLDTSKTHQVSNFEKRNPSHVDDIAVICYSLARKRLQRENISGIYQWCGKETLTKYEMVLQMAGVFNLPHAHVTPASEPPALSSAVRPYDTRLDTTRVVGLGISQHTPFK</sequence>
<evidence type="ECO:0000256" key="3">
    <source>
        <dbReference type="ARBA" id="ARBA00021596"/>
    </source>
</evidence>
<comment type="function">
    <text evidence="5">Regulatory subunit of S-adenosylmethionine synthetase 2, an enzyme that catalyzes the formation of S-adenosylmethionine from methionine and ATP. Regulates MAT2A catalytic activity by changing its kinetic properties, increasing its affinity for L-methionine. Can bind NADP (in vitro).</text>
</comment>
<dbReference type="InterPro" id="IPR029903">
    <property type="entry name" value="RmlD-like-bd"/>
</dbReference>
<dbReference type="InterPro" id="IPR036291">
    <property type="entry name" value="NAD(P)-bd_dom_sf"/>
</dbReference>
<dbReference type="InterPro" id="IPR005913">
    <property type="entry name" value="dTDP_dehydrorham_reduct"/>
</dbReference>
<dbReference type="SUPFAM" id="SSF51735">
    <property type="entry name" value="NAD(P)-binding Rossmann-fold domains"/>
    <property type="match status" value="1"/>
</dbReference>
<dbReference type="PANTHER" id="PTHR10491:SF4">
    <property type="entry name" value="METHIONINE ADENOSYLTRANSFERASE 2 SUBUNIT BETA"/>
    <property type="match status" value="1"/>
</dbReference>
<feature type="domain" description="RmlD-like substrate binding" evidence="7">
    <location>
        <begin position="42"/>
        <end position="300"/>
    </location>
</feature>
<comment type="caution">
    <text evidence="8">The sequence shown here is derived from an EMBL/GenBank/DDBJ whole genome shotgun (WGS) entry which is preliminary data.</text>
</comment>
<name>A0ABN7P1V5_TIMPD</name>
<evidence type="ECO:0000259" key="7">
    <source>
        <dbReference type="Pfam" id="PF04321"/>
    </source>
</evidence>
<evidence type="ECO:0000256" key="1">
    <source>
        <dbReference type="ARBA" id="ARBA00005224"/>
    </source>
</evidence>
<evidence type="ECO:0000256" key="6">
    <source>
        <dbReference type="ARBA" id="ARBA00046786"/>
    </source>
</evidence>
<keyword evidence="9" id="KW-1185">Reference proteome</keyword>
<dbReference type="Gene3D" id="3.40.50.720">
    <property type="entry name" value="NAD(P)-binding Rossmann-like Domain"/>
    <property type="match status" value="1"/>
</dbReference>
<dbReference type="CDD" id="cd05254">
    <property type="entry name" value="dTDP_HR_like_SDR_e"/>
    <property type="match status" value="1"/>
</dbReference>
<dbReference type="Proteomes" id="UP001153148">
    <property type="component" value="Unassembled WGS sequence"/>
</dbReference>
<dbReference type="Pfam" id="PF04321">
    <property type="entry name" value="RmlD_sub_bind"/>
    <property type="match status" value="1"/>
</dbReference>
<feature type="non-terminal residue" evidence="8">
    <location>
        <position position="303"/>
    </location>
</feature>
<evidence type="ECO:0000313" key="8">
    <source>
        <dbReference type="EMBL" id="CAG2060423.1"/>
    </source>
</evidence>
<proteinExistence type="inferred from homology"/>
<gene>
    <name evidence="8" type="ORF">TPAB3V08_LOCUS7379</name>
</gene>
<evidence type="ECO:0000256" key="2">
    <source>
        <dbReference type="ARBA" id="ARBA00008656"/>
    </source>
</evidence>
<dbReference type="PANTHER" id="PTHR10491">
    <property type="entry name" value="DTDP-4-DEHYDRORHAMNOSE REDUCTASE"/>
    <property type="match status" value="1"/>
</dbReference>
<evidence type="ECO:0000313" key="9">
    <source>
        <dbReference type="Proteomes" id="UP001153148"/>
    </source>
</evidence>
<accession>A0ABN7P1V5</accession>
<organism evidence="8 9">
    <name type="scientific">Timema podura</name>
    <name type="common">Walking stick</name>
    <dbReference type="NCBI Taxonomy" id="61482"/>
    <lineage>
        <taxon>Eukaryota</taxon>
        <taxon>Metazoa</taxon>
        <taxon>Ecdysozoa</taxon>
        <taxon>Arthropoda</taxon>
        <taxon>Hexapoda</taxon>
        <taxon>Insecta</taxon>
        <taxon>Pterygota</taxon>
        <taxon>Neoptera</taxon>
        <taxon>Polyneoptera</taxon>
        <taxon>Phasmatodea</taxon>
        <taxon>Timematodea</taxon>
        <taxon>Timematoidea</taxon>
        <taxon>Timematidae</taxon>
        <taxon>Timema</taxon>
    </lineage>
</organism>
<comment type="similarity">
    <text evidence="2">Belongs to the dTDP-4-dehydrorhamnose reductase family. MAT2B subfamily.</text>
</comment>
<dbReference type="EMBL" id="CAJPIN010012367">
    <property type="protein sequence ID" value="CAG2060423.1"/>
    <property type="molecule type" value="Genomic_DNA"/>
</dbReference>
<protein>
    <recommendedName>
        <fullName evidence="3">Methionine adenosyltransferase 2 subunit beta</fullName>
    </recommendedName>
    <alternativeName>
        <fullName evidence="4">Methionine adenosyltransferase II beta</fullName>
    </alternativeName>
</protein>
<comment type="pathway">
    <text evidence="1">Amino-acid biosynthesis; S-adenosyl-L-methionine biosynthesis; S-adenosyl-L-methionine from L-methionine: step 1/1.</text>
</comment>
<comment type="subunit">
    <text evidence="6">Heterotrimer; composed of a catalytic MAT2A homodimer that binds one regulatory MAT2B chain. Heterohexamer; composed of a central, catalytic MAT2A homotetramer flanked on either side by a regulatory MAT2B chain. NADP binding increases the affinity for MAT2A.</text>
</comment>